<dbReference type="AlphaFoldDB" id="A0A0H5C6L3"/>
<evidence type="ECO:0000256" key="2">
    <source>
        <dbReference type="ARBA" id="ARBA00004604"/>
    </source>
</evidence>
<dbReference type="STRING" id="983966.A0A0H5C6L3"/>
<evidence type="ECO:0000256" key="7">
    <source>
        <dbReference type="SAM" id="MobiDB-lite"/>
    </source>
</evidence>
<dbReference type="EMBL" id="KV453937">
    <property type="protein sequence ID" value="ODV71987.1"/>
    <property type="molecule type" value="Genomic_DNA"/>
</dbReference>
<accession>A0A0H5C6L3</accession>
<evidence type="ECO:0000256" key="1">
    <source>
        <dbReference type="ARBA" id="ARBA00002889"/>
    </source>
</evidence>
<accession>A0A1E4RXI5</accession>
<feature type="region of interest" description="Disordered" evidence="7">
    <location>
        <begin position="1"/>
        <end position="27"/>
    </location>
</feature>
<dbReference type="PANTHER" id="PTHR13243:SF1">
    <property type="entry name" value="NUCLEOLAR PROTEIN 16"/>
    <property type="match status" value="1"/>
</dbReference>
<comment type="similarity">
    <text evidence="3">Belongs to the NOP16 family.</text>
</comment>
<dbReference type="GO" id="GO:0042273">
    <property type="term" value="P:ribosomal large subunit biogenesis"/>
    <property type="evidence" value="ECO:0007669"/>
    <property type="project" value="TreeGrafter"/>
</dbReference>
<dbReference type="PANTHER" id="PTHR13243">
    <property type="entry name" value="HSPC111 PROTEIN-RELATED"/>
    <property type="match status" value="1"/>
</dbReference>
<sequence>MGSVRQRRARKTSVRKATRRNKDKQRKINVASNPIIAANWDYSQTLTQNYKRLGLTARLGLPSGGKEKNLDAPVLKKSLGVKEDIANGDDVDESELKPEHIPKGEARIIRDEDGNVVKVIYGTKTALDEDLKLVQEPEVEPKTKVVEQLEHYAKCGVTKIERIQSDRESAWIQALYEKHGDDYEKMKWDKKLNIYQQSAGDLKRRITKWKKKNNIVAH</sequence>
<evidence type="ECO:0000313" key="10">
    <source>
        <dbReference type="Proteomes" id="UP000038830"/>
    </source>
</evidence>
<reference evidence="8" key="1">
    <citation type="submission" date="2014-12" db="EMBL/GenBank/DDBJ databases">
        <authorList>
            <person name="Jaenicke S."/>
        </authorList>
    </citation>
    <scope>NUCLEOTIDE SEQUENCE [LARGE SCALE GENOMIC DNA]</scope>
    <source>
        <strain evidence="8">CBS1600</strain>
    </source>
</reference>
<comment type="subcellular location">
    <subcellularLocation>
        <location evidence="2">Nucleus</location>
        <location evidence="2">Nucleolus</location>
    </subcellularLocation>
</comment>
<dbReference type="Proteomes" id="UP000094389">
    <property type="component" value="Unassembled WGS sequence"/>
</dbReference>
<keyword evidence="11" id="KW-1185">Reference proteome</keyword>
<reference evidence="10" key="2">
    <citation type="journal article" date="2015" name="J. Biotechnol.">
        <title>The structure of the Cyberlindnera jadinii genome and its relation to Candida utilis analyzed by the occurrence of single nucleotide polymorphisms.</title>
        <authorList>
            <person name="Rupp O."/>
            <person name="Brinkrolf K."/>
            <person name="Buerth C."/>
            <person name="Kunigo M."/>
            <person name="Schneider J."/>
            <person name="Jaenicke S."/>
            <person name="Goesmann A."/>
            <person name="Puehler A."/>
            <person name="Jaeger K.-E."/>
            <person name="Ernst J.F."/>
        </authorList>
    </citation>
    <scope>NUCLEOTIDE SEQUENCE [LARGE SCALE GENOMIC DNA]</scope>
    <source>
        <strain evidence="10">ATCC 18201 / CBS 1600 / BCRC 20928 / JCM 3617 / NBRC 0987 / NRRL Y-1542</strain>
    </source>
</reference>
<dbReference type="InterPro" id="IPR019002">
    <property type="entry name" value="Ribosome_biogenesis_Nop16"/>
</dbReference>
<comment type="function">
    <text evidence="1">Involved in the biogenesis of the 60S ribosomal subunit.</text>
</comment>
<dbReference type="Pfam" id="PF09420">
    <property type="entry name" value="Nop16"/>
    <property type="match status" value="1"/>
</dbReference>
<reference evidence="9 11" key="3">
    <citation type="journal article" date="2016" name="Proc. Natl. Acad. Sci. U.S.A.">
        <title>Comparative genomics of biotechnologically important yeasts.</title>
        <authorList>
            <person name="Riley R."/>
            <person name="Haridas S."/>
            <person name="Wolfe K.H."/>
            <person name="Lopes M.R."/>
            <person name="Hittinger C.T."/>
            <person name="Goeker M."/>
            <person name="Salamov A.A."/>
            <person name="Wisecaver J.H."/>
            <person name="Long T.M."/>
            <person name="Calvey C.H."/>
            <person name="Aerts A.L."/>
            <person name="Barry K.W."/>
            <person name="Choi C."/>
            <person name="Clum A."/>
            <person name="Coughlan A.Y."/>
            <person name="Deshpande S."/>
            <person name="Douglass A.P."/>
            <person name="Hanson S.J."/>
            <person name="Klenk H.-P."/>
            <person name="LaButti K.M."/>
            <person name="Lapidus A."/>
            <person name="Lindquist E.A."/>
            <person name="Lipzen A.M."/>
            <person name="Meier-Kolthoff J.P."/>
            <person name="Ohm R.A."/>
            <person name="Otillar R.P."/>
            <person name="Pangilinan J.L."/>
            <person name="Peng Y."/>
            <person name="Rokas A."/>
            <person name="Rosa C.A."/>
            <person name="Scheuner C."/>
            <person name="Sibirny A.A."/>
            <person name="Slot J.C."/>
            <person name="Stielow J.B."/>
            <person name="Sun H."/>
            <person name="Kurtzman C.P."/>
            <person name="Blackwell M."/>
            <person name="Grigoriev I.V."/>
            <person name="Jeffries T.W."/>
        </authorList>
    </citation>
    <scope>NUCLEOTIDE SEQUENCE [LARGE SCALE GENOMIC DNA]</scope>
    <source>
        <strain evidence="11">ATCC 18201 / CBS 1600 / BCRC 20928 / JCM 3617 / NBRC 0987 / NRRL Y-1542</strain>
        <strain evidence="9">NRRL Y-1542</strain>
    </source>
</reference>
<evidence type="ECO:0000256" key="3">
    <source>
        <dbReference type="ARBA" id="ARBA00008479"/>
    </source>
</evidence>
<organism evidence="8 10">
    <name type="scientific">Cyberlindnera jadinii (strain ATCC 18201 / CBS 1600 / BCRC 20928 / JCM 3617 / NBRC 0987 / NRRL Y-1542)</name>
    <name type="common">Torula yeast</name>
    <name type="synonym">Candida utilis</name>
    <dbReference type="NCBI Taxonomy" id="983966"/>
    <lineage>
        <taxon>Eukaryota</taxon>
        <taxon>Fungi</taxon>
        <taxon>Dikarya</taxon>
        <taxon>Ascomycota</taxon>
        <taxon>Saccharomycotina</taxon>
        <taxon>Saccharomycetes</taxon>
        <taxon>Phaffomycetales</taxon>
        <taxon>Phaffomycetaceae</taxon>
        <taxon>Cyberlindnera</taxon>
    </lineage>
</organism>
<proteinExistence type="inferred from homology"/>
<evidence type="ECO:0000313" key="11">
    <source>
        <dbReference type="Proteomes" id="UP000094389"/>
    </source>
</evidence>
<dbReference type="GO" id="GO:0005730">
    <property type="term" value="C:nucleolus"/>
    <property type="evidence" value="ECO:0007669"/>
    <property type="project" value="UniProtKB-SubCell"/>
</dbReference>
<protein>
    <recommendedName>
        <fullName evidence="4">Nucleolar protein 16</fullName>
    </recommendedName>
</protein>
<keyword evidence="5" id="KW-0690">Ribosome biogenesis</keyword>
<dbReference type="OrthoDB" id="285729at2759"/>
<dbReference type="Proteomes" id="UP000038830">
    <property type="component" value="Unassembled WGS sequence"/>
</dbReference>
<name>A0A0H5C6L3_CYBJN</name>
<evidence type="ECO:0000256" key="6">
    <source>
        <dbReference type="ARBA" id="ARBA00023242"/>
    </source>
</evidence>
<evidence type="ECO:0000256" key="4">
    <source>
        <dbReference type="ARBA" id="ARBA00015522"/>
    </source>
</evidence>
<dbReference type="EMBL" id="CDQK01000005">
    <property type="protein sequence ID" value="CEP23721.1"/>
    <property type="molecule type" value="Genomic_DNA"/>
</dbReference>
<evidence type="ECO:0000313" key="9">
    <source>
        <dbReference type="EMBL" id="ODV71987.1"/>
    </source>
</evidence>
<keyword evidence="6" id="KW-0539">Nucleus</keyword>
<evidence type="ECO:0000256" key="5">
    <source>
        <dbReference type="ARBA" id="ARBA00022517"/>
    </source>
</evidence>
<evidence type="ECO:0000313" key="8">
    <source>
        <dbReference type="EMBL" id="CEP23721.1"/>
    </source>
</evidence>
<gene>
    <name evidence="8" type="ORF">BN1211_4367</name>
    <name evidence="9" type="ORF">CYBJADRAFT_169007</name>
</gene>
<dbReference type="OMA" id="MQQTEAD"/>